<accession>A0A4U6WZA3</accession>
<gene>
    <name evidence="1" type="ORF">CTA1_9275</name>
</gene>
<dbReference type="EMBL" id="PJEX01001419">
    <property type="protein sequence ID" value="TKW48215.1"/>
    <property type="molecule type" value="Genomic_DNA"/>
</dbReference>
<evidence type="ECO:0000313" key="1">
    <source>
        <dbReference type="EMBL" id="TKW48215.1"/>
    </source>
</evidence>
<keyword evidence="2" id="KW-1185">Reference proteome</keyword>
<evidence type="ECO:0000313" key="2">
    <source>
        <dbReference type="Proteomes" id="UP000310108"/>
    </source>
</evidence>
<dbReference type="AlphaFoldDB" id="A0A4U6WZA3"/>
<organism evidence="1 2">
    <name type="scientific">Colletotrichum tanaceti</name>
    <dbReference type="NCBI Taxonomy" id="1306861"/>
    <lineage>
        <taxon>Eukaryota</taxon>
        <taxon>Fungi</taxon>
        <taxon>Dikarya</taxon>
        <taxon>Ascomycota</taxon>
        <taxon>Pezizomycotina</taxon>
        <taxon>Sordariomycetes</taxon>
        <taxon>Hypocreomycetidae</taxon>
        <taxon>Glomerellales</taxon>
        <taxon>Glomerellaceae</taxon>
        <taxon>Colletotrichum</taxon>
        <taxon>Colletotrichum destructivum species complex</taxon>
    </lineage>
</organism>
<reference evidence="1 2" key="1">
    <citation type="journal article" date="2019" name="PLoS ONE">
        <title>Comparative genome analysis indicates high evolutionary potential of pathogenicity genes in Colletotrichum tanaceti.</title>
        <authorList>
            <person name="Lelwala R.V."/>
            <person name="Korhonen P.K."/>
            <person name="Young N.D."/>
            <person name="Scott J.B."/>
            <person name="Ades P.A."/>
            <person name="Gasser R.B."/>
            <person name="Taylor P.W.J."/>
        </authorList>
    </citation>
    <scope>NUCLEOTIDE SEQUENCE [LARGE SCALE GENOMIC DNA]</scope>
    <source>
        <strain evidence="1">BRIP57314</strain>
    </source>
</reference>
<dbReference type="Proteomes" id="UP000310108">
    <property type="component" value="Unassembled WGS sequence"/>
</dbReference>
<sequence>MKVSLSAQAPVLWLPPARGRQTSDAVPAFTPSYMTPCAIVHPLIFTLDPHSGLAVFRGQTPLGEISRSGEN</sequence>
<name>A0A4U6WZA3_9PEZI</name>
<comment type="caution">
    <text evidence="1">The sequence shown here is derived from an EMBL/GenBank/DDBJ whole genome shotgun (WGS) entry which is preliminary data.</text>
</comment>
<protein>
    <submittedName>
        <fullName evidence="1">Uncharacterized protein</fullName>
    </submittedName>
</protein>
<proteinExistence type="predicted"/>